<comment type="similarity">
    <text evidence="2 8">Belongs to the organo anion transporter (TC 2.A.60) family.</text>
</comment>
<keyword evidence="3" id="KW-1003">Cell membrane</keyword>
<keyword evidence="4 8" id="KW-0812">Transmembrane</keyword>
<evidence type="ECO:0000256" key="3">
    <source>
        <dbReference type="ARBA" id="ARBA00022475"/>
    </source>
</evidence>
<keyword evidence="7" id="KW-1015">Disulfide bond</keyword>
<dbReference type="InterPro" id="IPR036259">
    <property type="entry name" value="MFS_trans_sf"/>
</dbReference>
<dbReference type="PANTHER" id="PTHR11388:SF131">
    <property type="entry name" value="SOLUTE CARRIER ORGANIC ANION TRANSPORTER FAMILY MEMBER"/>
    <property type="match status" value="1"/>
</dbReference>
<dbReference type="GO" id="GO:0005886">
    <property type="term" value="C:plasma membrane"/>
    <property type="evidence" value="ECO:0007669"/>
    <property type="project" value="UniProtKB-SubCell"/>
</dbReference>
<reference evidence="10" key="1">
    <citation type="submission" date="2016-12" db="EMBL/GenBank/DDBJ databases">
        <title>An insight into the sialome and mialome of the sand fly, Nyssomyia neivai.</title>
        <authorList>
            <person name="Sebastian V."/>
            <person name="Goulart T.M."/>
            <person name="Oliveira W."/>
            <person name="Calvo E."/>
            <person name="Oliveira L.F."/>
            <person name="Pinto M.C."/>
            <person name="Rosselino A.M."/>
            <person name="Ribeiro J.M."/>
        </authorList>
    </citation>
    <scope>NUCLEOTIDE SEQUENCE</scope>
</reference>
<feature type="transmembrane region" description="Helical" evidence="8">
    <location>
        <begin position="729"/>
        <end position="752"/>
    </location>
</feature>
<sequence>MPKTECGLLFWHPRWLQRFANTRTFILVYGFLGTVQAMCYMYFVITLTTIERRFKIPSYTTGIIMSGNEISQILLSLFLSYAGGQRNRPLWIAWGVAICGLSCYILALPHFIYGAGDDALRLTKEYQDEFESSIALTNSSNSLSDGSQRLCYATDTNKSHECDELFSVVPLVLIFLSQFVLGIGNTLYYSLGQAYLDDNTKKTNTPQLLGYAFSLRMFGPLIGFFVAYAFLNVYIDPTKTPLISPADPRWMGAWWMGWIVVGSIMMVFAVLIGMFPKDLPKKPKKDAAANGEVGAVAEEHVPLKGASKTEPSPDEESVEVVAKAKMKDFPAALARLFRNKVIMFNIISGIFYILGSSGYMTFFAKYIEVQFHKARSDSTIIAGPINLFGMVAGFLISGIVITKKKPSASRLLFWNVILGCIYVTGTTCYLFLTCPDDSMPTLVNGSLNLTRACNEQCSCDGVPYNPVCNEATGVTYFSACHAGCTGWDSKDKLYTECTCLSKKPRILLEYLPPNRTHFRWTPPAQAPALPAHAYEYEEITLEFSDESQEISTETTKYITEIPTTATDVFQENDTMDENSNVNTTDEIVTEDEVKGYKEMEDEEKKFNEEPEGRRRRSVLESAMEALNTIPGACTAGCSQGFFLFALVSSITNFLGATGKIGNVLVNYRAVSVEDKSFTQGLVLMMFSLFGLIPGPILYGWIIDQTCMVWNYRCEKIGNCQVYNQRDFRIYVNTTAIILTSLGMIFDFLVWYYGRNLDFYSEDYAETNQKQLQSKTRRKP</sequence>
<dbReference type="InterPro" id="IPR002350">
    <property type="entry name" value="Kazal_dom"/>
</dbReference>
<dbReference type="EMBL" id="GFDF01009190">
    <property type="protein sequence ID" value="JAV04894.1"/>
    <property type="molecule type" value="Transcribed_RNA"/>
</dbReference>
<evidence type="ECO:0000256" key="6">
    <source>
        <dbReference type="ARBA" id="ARBA00023136"/>
    </source>
</evidence>
<dbReference type="AlphaFoldDB" id="A0A1L8DEY8"/>
<evidence type="ECO:0000259" key="9">
    <source>
        <dbReference type="PROSITE" id="PS51465"/>
    </source>
</evidence>
<evidence type="ECO:0000313" key="10">
    <source>
        <dbReference type="EMBL" id="JAV04894.1"/>
    </source>
</evidence>
<evidence type="ECO:0000256" key="4">
    <source>
        <dbReference type="ARBA" id="ARBA00022692"/>
    </source>
</evidence>
<comment type="caution">
    <text evidence="8">Lacks conserved residue(s) required for the propagation of feature annotation.</text>
</comment>
<feature type="transmembrane region" description="Helical" evidence="8">
    <location>
        <begin position="255"/>
        <end position="275"/>
    </location>
</feature>
<evidence type="ECO:0000256" key="2">
    <source>
        <dbReference type="ARBA" id="ARBA00009657"/>
    </source>
</evidence>
<evidence type="ECO:0000256" key="8">
    <source>
        <dbReference type="RuleBase" id="RU362056"/>
    </source>
</evidence>
<dbReference type="InterPro" id="IPR004156">
    <property type="entry name" value="OATP"/>
</dbReference>
<evidence type="ECO:0000256" key="1">
    <source>
        <dbReference type="ARBA" id="ARBA00004651"/>
    </source>
</evidence>
<keyword evidence="8" id="KW-0813">Transport</keyword>
<dbReference type="CDD" id="cd17336">
    <property type="entry name" value="MFS_SLCO_OATP"/>
    <property type="match status" value="1"/>
</dbReference>
<keyword evidence="5 8" id="KW-1133">Transmembrane helix</keyword>
<organism evidence="10">
    <name type="scientific">Nyssomyia neivai</name>
    <dbReference type="NCBI Taxonomy" id="330878"/>
    <lineage>
        <taxon>Eukaryota</taxon>
        <taxon>Metazoa</taxon>
        <taxon>Ecdysozoa</taxon>
        <taxon>Arthropoda</taxon>
        <taxon>Hexapoda</taxon>
        <taxon>Insecta</taxon>
        <taxon>Pterygota</taxon>
        <taxon>Neoptera</taxon>
        <taxon>Endopterygota</taxon>
        <taxon>Diptera</taxon>
        <taxon>Nematocera</taxon>
        <taxon>Psychodoidea</taxon>
        <taxon>Psychodidae</taxon>
        <taxon>Nyssomyia</taxon>
    </lineage>
</organism>
<dbReference type="PROSITE" id="PS51465">
    <property type="entry name" value="KAZAL_2"/>
    <property type="match status" value="1"/>
</dbReference>
<feature type="transmembrane region" description="Helical" evidence="8">
    <location>
        <begin position="165"/>
        <end position="188"/>
    </location>
</feature>
<feature type="transmembrane region" description="Helical" evidence="8">
    <location>
        <begin position="341"/>
        <end position="360"/>
    </location>
</feature>
<feature type="transmembrane region" description="Helical" evidence="8">
    <location>
        <begin position="91"/>
        <end position="113"/>
    </location>
</feature>
<feature type="transmembrane region" description="Helical" evidence="8">
    <location>
        <begin position="208"/>
        <end position="235"/>
    </location>
</feature>
<feature type="transmembrane region" description="Helical" evidence="8">
    <location>
        <begin position="681"/>
        <end position="702"/>
    </location>
</feature>
<dbReference type="GO" id="GO:0006811">
    <property type="term" value="P:monoatomic ion transport"/>
    <property type="evidence" value="ECO:0007669"/>
    <property type="project" value="UniProtKB-KW"/>
</dbReference>
<proteinExistence type="inferred from homology"/>
<feature type="transmembrane region" description="Helical" evidence="8">
    <location>
        <begin position="24"/>
        <end position="45"/>
    </location>
</feature>
<dbReference type="PANTHER" id="PTHR11388">
    <property type="entry name" value="ORGANIC ANION TRANSPORTER"/>
    <property type="match status" value="1"/>
</dbReference>
<accession>A0A1L8DEY8</accession>
<dbReference type="GO" id="GO:0043252">
    <property type="term" value="P:sodium-independent organic anion transport"/>
    <property type="evidence" value="ECO:0007669"/>
    <property type="project" value="TreeGrafter"/>
</dbReference>
<evidence type="ECO:0000256" key="7">
    <source>
        <dbReference type="ARBA" id="ARBA00023157"/>
    </source>
</evidence>
<comment type="subcellular location">
    <subcellularLocation>
        <location evidence="1 8">Cell membrane</location>
        <topology evidence="1 8">Multi-pass membrane protein</topology>
    </subcellularLocation>
</comment>
<feature type="transmembrane region" description="Helical" evidence="8">
    <location>
        <begin position="380"/>
        <end position="400"/>
    </location>
</feature>
<protein>
    <recommendedName>
        <fullName evidence="8">Solute carrier organic anion transporter family member</fullName>
    </recommendedName>
</protein>
<feature type="domain" description="Kazal-like" evidence="9">
    <location>
        <begin position="447"/>
        <end position="501"/>
    </location>
</feature>
<evidence type="ECO:0000256" key="5">
    <source>
        <dbReference type="ARBA" id="ARBA00022989"/>
    </source>
</evidence>
<feature type="transmembrane region" description="Helical" evidence="8">
    <location>
        <begin position="412"/>
        <end position="432"/>
    </location>
</feature>
<dbReference type="SUPFAM" id="SSF103473">
    <property type="entry name" value="MFS general substrate transporter"/>
    <property type="match status" value="1"/>
</dbReference>
<keyword evidence="6 8" id="KW-0472">Membrane</keyword>
<dbReference type="GO" id="GO:0015347">
    <property type="term" value="F:sodium-independent organic anion transmembrane transporter activity"/>
    <property type="evidence" value="ECO:0007669"/>
    <property type="project" value="TreeGrafter"/>
</dbReference>
<dbReference type="Gene3D" id="1.20.1250.20">
    <property type="entry name" value="MFS general substrate transporter like domains"/>
    <property type="match status" value="1"/>
</dbReference>
<keyword evidence="8" id="KW-0406">Ion transport</keyword>
<name>A0A1L8DEY8_9DIPT</name>
<dbReference type="NCBIfam" id="TIGR00805">
    <property type="entry name" value="oat"/>
    <property type="match status" value="1"/>
</dbReference>
<dbReference type="Pfam" id="PF03137">
    <property type="entry name" value="OATP"/>
    <property type="match status" value="1"/>
</dbReference>
<feature type="transmembrane region" description="Helical" evidence="8">
    <location>
        <begin position="57"/>
        <end position="79"/>
    </location>
</feature>